<sequence length="101" mass="11205">MGNPSAFKARMQLVIAWKACEVISEHTLNQKSPLNLKRIEDVQVQTCFCTSESNGSLHVVCGNPSGFNARMGLMIAWKVSQIDRFALLLGIRVDLLLELDS</sequence>
<dbReference type="AlphaFoldDB" id="A0A834XCK7"/>
<dbReference type="EMBL" id="JAAIUW010000002">
    <property type="protein sequence ID" value="KAF7842015.1"/>
    <property type="molecule type" value="Genomic_DNA"/>
</dbReference>
<organism evidence="1 2">
    <name type="scientific">Senna tora</name>
    <dbReference type="NCBI Taxonomy" id="362788"/>
    <lineage>
        <taxon>Eukaryota</taxon>
        <taxon>Viridiplantae</taxon>
        <taxon>Streptophyta</taxon>
        <taxon>Embryophyta</taxon>
        <taxon>Tracheophyta</taxon>
        <taxon>Spermatophyta</taxon>
        <taxon>Magnoliopsida</taxon>
        <taxon>eudicotyledons</taxon>
        <taxon>Gunneridae</taxon>
        <taxon>Pentapetalae</taxon>
        <taxon>rosids</taxon>
        <taxon>fabids</taxon>
        <taxon>Fabales</taxon>
        <taxon>Fabaceae</taxon>
        <taxon>Caesalpinioideae</taxon>
        <taxon>Cassia clade</taxon>
        <taxon>Senna</taxon>
    </lineage>
</organism>
<proteinExistence type="predicted"/>
<protein>
    <submittedName>
        <fullName evidence="1">Uncharacterized protein</fullName>
    </submittedName>
</protein>
<evidence type="ECO:0000313" key="2">
    <source>
        <dbReference type="Proteomes" id="UP000634136"/>
    </source>
</evidence>
<reference evidence="1" key="1">
    <citation type="submission" date="2020-09" db="EMBL/GenBank/DDBJ databases">
        <title>Genome-Enabled Discovery of Anthraquinone Biosynthesis in Senna tora.</title>
        <authorList>
            <person name="Kang S.-H."/>
            <person name="Pandey R.P."/>
            <person name="Lee C.-M."/>
            <person name="Sim J.-S."/>
            <person name="Jeong J.-T."/>
            <person name="Choi B.-S."/>
            <person name="Jung M."/>
            <person name="Ginzburg D."/>
            <person name="Zhao K."/>
            <person name="Won S.Y."/>
            <person name="Oh T.-J."/>
            <person name="Yu Y."/>
            <person name="Kim N.-H."/>
            <person name="Lee O.R."/>
            <person name="Lee T.-H."/>
            <person name="Bashyal P."/>
            <person name="Kim T.-S."/>
            <person name="Lee W.-H."/>
            <person name="Kawkins C."/>
            <person name="Kim C.-K."/>
            <person name="Kim J.S."/>
            <person name="Ahn B.O."/>
            <person name="Rhee S.Y."/>
            <person name="Sohng J.K."/>
        </authorList>
    </citation>
    <scope>NUCLEOTIDE SEQUENCE</scope>
    <source>
        <tissue evidence="1">Leaf</tissue>
    </source>
</reference>
<name>A0A834XCK7_9FABA</name>
<keyword evidence="2" id="KW-1185">Reference proteome</keyword>
<accession>A0A834XCK7</accession>
<gene>
    <name evidence="1" type="ORF">G2W53_004313</name>
</gene>
<evidence type="ECO:0000313" key="1">
    <source>
        <dbReference type="EMBL" id="KAF7842015.1"/>
    </source>
</evidence>
<comment type="caution">
    <text evidence="1">The sequence shown here is derived from an EMBL/GenBank/DDBJ whole genome shotgun (WGS) entry which is preliminary data.</text>
</comment>
<dbReference type="Proteomes" id="UP000634136">
    <property type="component" value="Unassembled WGS sequence"/>
</dbReference>